<gene>
    <name evidence="5" type="ORF">D6200_00380</name>
    <name evidence="6" type="ORF">HER15_14315</name>
</gene>
<dbReference type="PANTHER" id="PTHR43280:SF32">
    <property type="entry name" value="TRANSCRIPTIONAL REGULATORY PROTEIN"/>
    <property type="match status" value="1"/>
</dbReference>
<feature type="domain" description="HTH araC/xylS-type" evidence="4">
    <location>
        <begin position="180"/>
        <end position="278"/>
    </location>
</feature>
<dbReference type="Gene3D" id="2.60.120.10">
    <property type="entry name" value="Jelly Rolls"/>
    <property type="match status" value="1"/>
</dbReference>
<dbReference type="InterPro" id="IPR003313">
    <property type="entry name" value="AraC-bd"/>
</dbReference>
<dbReference type="Proteomes" id="UP001056837">
    <property type="component" value="Chromosome"/>
</dbReference>
<dbReference type="Gene3D" id="1.10.10.60">
    <property type="entry name" value="Homeodomain-like"/>
    <property type="match status" value="1"/>
</dbReference>
<evidence type="ECO:0000259" key="4">
    <source>
        <dbReference type="PROSITE" id="PS01124"/>
    </source>
</evidence>
<dbReference type="EMBL" id="CP032544">
    <property type="protein sequence ID" value="AZJ31105.1"/>
    <property type="molecule type" value="Genomic_DNA"/>
</dbReference>
<organism evidence="6 8">
    <name type="scientific">Tenacibaculum mesophilum</name>
    <dbReference type="NCBI Taxonomy" id="104268"/>
    <lineage>
        <taxon>Bacteria</taxon>
        <taxon>Pseudomonadati</taxon>
        <taxon>Bacteroidota</taxon>
        <taxon>Flavobacteriia</taxon>
        <taxon>Flavobacteriales</taxon>
        <taxon>Flavobacteriaceae</taxon>
        <taxon>Tenacibaculum</taxon>
    </lineage>
</organism>
<dbReference type="Pfam" id="PF02311">
    <property type="entry name" value="AraC_binding"/>
    <property type="match status" value="1"/>
</dbReference>
<dbReference type="InterPro" id="IPR009057">
    <property type="entry name" value="Homeodomain-like_sf"/>
</dbReference>
<dbReference type="InterPro" id="IPR020449">
    <property type="entry name" value="Tscrpt_reg_AraC-type_HTH"/>
</dbReference>
<dbReference type="InterPro" id="IPR037923">
    <property type="entry name" value="HTH-like"/>
</dbReference>
<dbReference type="RefSeq" id="WP_047789361.1">
    <property type="nucleotide sequence ID" value="NZ_CANLMG010000008.1"/>
</dbReference>
<dbReference type="InterPro" id="IPR018060">
    <property type="entry name" value="HTH_AraC"/>
</dbReference>
<dbReference type="GO" id="GO:0043565">
    <property type="term" value="F:sequence-specific DNA binding"/>
    <property type="evidence" value="ECO:0007669"/>
    <property type="project" value="InterPro"/>
</dbReference>
<sequence>MIKKEFEKLLKKYDKKIIIDKIIDGRYQTLNNDGTSLHRHIFYQIVWIESGSGVHVIEDKKYIFTGGTIFLLAPYYLHKITYNKDVQGYVVSFCDSLLDRFQNKSTLLFHNINQAYVKIPSEEIKIFNNEFNLLNHYFNKNQNSTITILQDYLHILLTKIKGFKSFTEIEDLDNDVKILEQFVQLVRTQYKEQKKLAFYIRQLATSQKKLNQILKKNTGLTSAKFLETYILNEAARMLRYSNLSVKEIVGELGYSESSYFIKAFKKHFEKTPITYRKFSKLNLNSK</sequence>
<evidence type="ECO:0000256" key="1">
    <source>
        <dbReference type="ARBA" id="ARBA00023015"/>
    </source>
</evidence>
<evidence type="ECO:0000313" key="7">
    <source>
        <dbReference type="Proteomes" id="UP000269693"/>
    </source>
</evidence>
<reference evidence="6" key="2">
    <citation type="submission" date="2020-04" db="EMBL/GenBank/DDBJ databases">
        <title>Tenacibaculum mesophilum bac2.</title>
        <authorList>
            <person name="Li M."/>
        </authorList>
    </citation>
    <scope>NUCLEOTIDE SEQUENCE</scope>
    <source>
        <strain evidence="6">Bac2</strain>
    </source>
</reference>
<dbReference type="SUPFAM" id="SSF46689">
    <property type="entry name" value="Homeodomain-like"/>
    <property type="match status" value="1"/>
</dbReference>
<proteinExistence type="predicted"/>
<dbReference type="SUPFAM" id="SSF51215">
    <property type="entry name" value="Regulatory protein AraC"/>
    <property type="match status" value="1"/>
</dbReference>
<dbReference type="SMART" id="SM00342">
    <property type="entry name" value="HTH_ARAC"/>
    <property type="match status" value="1"/>
</dbReference>
<dbReference type="PANTHER" id="PTHR43280">
    <property type="entry name" value="ARAC-FAMILY TRANSCRIPTIONAL REGULATOR"/>
    <property type="match status" value="1"/>
</dbReference>
<dbReference type="InterPro" id="IPR014710">
    <property type="entry name" value="RmlC-like_jellyroll"/>
</dbReference>
<protein>
    <submittedName>
        <fullName evidence="6">AraC family transcriptional regulator</fullName>
    </submittedName>
</protein>
<keyword evidence="1" id="KW-0805">Transcription regulation</keyword>
<dbReference type="GO" id="GO:0003700">
    <property type="term" value="F:DNA-binding transcription factor activity"/>
    <property type="evidence" value="ECO:0007669"/>
    <property type="project" value="InterPro"/>
</dbReference>
<dbReference type="AlphaFoldDB" id="A0AAE9MRR4"/>
<reference evidence="5 7" key="1">
    <citation type="submission" date="2018-09" db="EMBL/GenBank/DDBJ databases">
        <title>Insights into the microbiota of Asian seabass (Lates calcarifer) with tenacibaculosis symptoms and description of sp. nov. Tenacibaculum singaporense.</title>
        <authorList>
            <person name="Miyake S."/>
            <person name="Soh M."/>
            <person name="Azman M.N."/>
            <person name="Ngoh S.Y."/>
            <person name="Orban L."/>
            <person name="Seedorf H."/>
        </authorList>
    </citation>
    <scope>NUCLEOTIDE SEQUENCE [LARGE SCALE GENOMIC DNA]</scope>
    <source>
        <strain evidence="5 7">DSM 13764</strain>
    </source>
</reference>
<evidence type="ECO:0000256" key="3">
    <source>
        <dbReference type="ARBA" id="ARBA00023163"/>
    </source>
</evidence>
<evidence type="ECO:0000256" key="2">
    <source>
        <dbReference type="ARBA" id="ARBA00023125"/>
    </source>
</evidence>
<evidence type="ECO:0000313" key="5">
    <source>
        <dbReference type="EMBL" id="AZJ31105.1"/>
    </source>
</evidence>
<dbReference type="PROSITE" id="PS01124">
    <property type="entry name" value="HTH_ARAC_FAMILY_2"/>
    <property type="match status" value="1"/>
</dbReference>
<dbReference type="PRINTS" id="PR00032">
    <property type="entry name" value="HTHARAC"/>
</dbReference>
<dbReference type="Proteomes" id="UP000269693">
    <property type="component" value="Chromosome"/>
</dbReference>
<dbReference type="Pfam" id="PF12833">
    <property type="entry name" value="HTH_18"/>
    <property type="match status" value="1"/>
</dbReference>
<accession>A0AAE9MRR4</accession>
<evidence type="ECO:0000313" key="8">
    <source>
        <dbReference type="Proteomes" id="UP001056837"/>
    </source>
</evidence>
<evidence type="ECO:0000313" key="6">
    <source>
        <dbReference type="EMBL" id="UTD16580.1"/>
    </source>
</evidence>
<keyword evidence="2" id="KW-0238">DNA-binding</keyword>
<dbReference type="EMBL" id="CP050861">
    <property type="protein sequence ID" value="UTD16580.1"/>
    <property type="molecule type" value="Genomic_DNA"/>
</dbReference>
<keyword evidence="7" id="KW-1185">Reference proteome</keyword>
<name>A0AAE9MRR4_9FLAO</name>
<keyword evidence="3" id="KW-0804">Transcription</keyword>